<proteinExistence type="predicted"/>
<protein>
    <submittedName>
        <fullName evidence="1">Uncharacterized protein</fullName>
    </submittedName>
</protein>
<comment type="caution">
    <text evidence="1">The sequence shown here is derived from an EMBL/GenBank/DDBJ whole genome shotgun (WGS) entry which is preliminary data.</text>
</comment>
<accession>A0ABR1ZW36</accession>
<sequence length="158" mass="17810">MSPSMFSILPVSLSFVGVRIKRSEEVEMIHSVAIRQKSTPRRASLSSKTQVDQYPPFLLSLMKPSSPLDPDHRDKLVNVLRFAITVFVCQGEKKYYRSSNATIRCSLPQSSTSTRFLNIKSTRLQLVVTACTVNHTWFGCKEAIKSGLTEPSYHAETR</sequence>
<gene>
    <name evidence="1" type="ORF">V6N11_027734</name>
</gene>
<organism evidence="1 2">
    <name type="scientific">Hibiscus sabdariffa</name>
    <name type="common">roselle</name>
    <dbReference type="NCBI Taxonomy" id="183260"/>
    <lineage>
        <taxon>Eukaryota</taxon>
        <taxon>Viridiplantae</taxon>
        <taxon>Streptophyta</taxon>
        <taxon>Embryophyta</taxon>
        <taxon>Tracheophyta</taxon>
        <taxon>Spermatophyta</taxon>
        <taxon>Magnoliopsida</taxon>
        <taxon>eudicotyledons</taxon>
        <taxon>Gunneridae</taxon>
        <taxon>Pentapetalae</taxon>
        <taxon>rosids</taxon>
        <taxon>malvids</taxon>
        <taxon>Malvales</taxon>
        <taxon>Malvaceae</taxon>
        <taxon>Malvoideae</taxon>
        <taxon>Hibiscus</taxon>
    </lineage>
</organism>
<keyword evidence="2" id="KW-1185">Reference proteome</keyword>
<dbReference type="EMBL" id="JBBPBN010000538">
    <property type="protein sequence ID" value="KAK8484803.1"/>
    <property type="molecule type" value="Genomic_DNA"/>
</dbReference>
<evidence type="ECO:0000313" key="1">
    <source>
        <dbReference type="EMBL" id="KAK8484803.1"/>
    </source>
</evidence>
<name>A0ABR1ZW36_9ROSI</name>
<evidence type="ECO:0000313" key="2">
    <source>
        <dbReference type="Proteomes" id="UP001396334"/>
    </source>
</evidence>
<dbReference type="Proteomes" id="UP001396334">
    <property type="component" value="Unassembled WGS sequence"/>
</dbReference>
<reference evidence="1 2" key="1">
    <citation type="journal article" date="2024" name="G3 (Bethesda)">
        <title>Genome assembly of Hibiscus sabdariffa L. provides insights into metabolisms of medicinal natural products.</title>
        <authorList>
            <person name="Kim T."/>
        </authorList>
    </citation>
    <scope>NUCLEOTIDE SEQUENCE [LARGE SCALE GENOMIC DNA]</scope>
    <source>
        <strain evidence="1">TK-2024</strain>
        <tissue evidence="1">Old leaves</tissue>
    </source>
</reference>